<dbReference type="Pfam" id="PF00144">
    <property type="entry name" value="Beta-lactamase"/>
    <property type="match status" value="1"/>
</dbReference>
<dbReference type="InterPro" id="IPR031348">
    <property type="entry name" value="PigL_N"/>
</dbReference>
<dbReference type="EMBL" id="JAAQPF010000062">
    <property type="protein sequence ID" value="KAF5717841.1"/>
    <property type="molecule type" value="Genomic_DNA"/>
</dbReference>
<evidence type="ECO:0000259" key="2">
    <source>
        <dbReference type="Pfam" id="PF07859"/>
    </source>
</evidence>
<feature type="domain" description="Beta-lactamase-related" evidence="1">
    <location>
        <begin position="24"/>
        <end position="393"/>
    </location>
</feature>
<comment type="caution">
    <text evidence="4">The sequence shown here is derived from an EMBL/GenBank/DDBJ whole genome shotgun (WGS) entry which is preliminary data.</text>
</comment>
<evidence type="ECO:0000259" key="3">
    <source>
        <dbReference type="Pfam" id="PF17111"/>
    </source>
</evidence>
<evidence type="ECO:0000313" key="4">
    <source>
        <dbReference type="EMBL" id="KAF5717841.1"/>
    </source>
</evidence>
<dbReference type="Pfam" id="PF17111">
    <property type="entry name" value="PigL_N"/>
    <property type="match status" value="1"/>
</dbReference>
<dbReference type="Gene3D" id="3.40.710.10">
    <property type="entry name" value="DD-peptidase/beta-lactamase superfamily"/>
    <property type="match status" value="1"/>
</dbReference>
<dbReference type="SUPFAM" id="SSF56601">
    <property type="entry name" value="beta-lactamase/transpeptidase-like"/>
    <property type="match status" value="1"/>
</dbReference>
<dbReference type="PANTHER" id="PTHR43283">
    <property type="entry name" value="BETA-LACTAMASE-RELATED"/>
    <property type="match status" value="1"/>
</dbReference>
<evidence type="ECO:0000313" key="5">
    <source>
        <dbReference type="Proteomes" id="UP000532311"/>
    </source>
</evidence>
<name>A0A8H5YUH0_9HYPO</name>
<evidence type="ECO:0008006" key="6">
    <source>
        <dbReference type="Google" id="ProtNLM"/>
    </source>
</evidence>
<feature type="domain" description="Alpha/beta hydrolase fold-3" evidence="2">
    <location>
        <begin position="905"/>
        <end position="998"/>
    </location>
</feature>
<organism evidence="4 5">
    <name type="scientific">Fusarium globosum</name>
    <dbReference type="NCBI Taxonomy" id="78864"/>
    <lineage>
        <taxon>Eukaryota</taxon>
        <taxon>Fungi</taxon>
        <taxon>Dikarya</taxon>
        <taxon>Ascomycota</taxon>
        <taxon>Pezizomycotina</taxon>
        <taxon>Sordariomycetes</taxon>
        <taxon>Hypocreomycetidae</taxon>
        <taxon>Hypocreales</taxon>
        <taxon>Nectriaceae</taxon>
        <taxon>Fusarium</taxon>
        <taxon>Fusarium fujikuroi species complex</taxon>
    </lineage>
</organism>
<protein>
    <recommendedName>
        <fullName evidence="6">Beta-lactamase-related domain-containing protein</fullName>
    </recommendedName>
</protein>
<feature type="domain" description="Azaphilone pigments biosynthesis cluster protein L N-terminal" evidence="3">
    <location>
        <begin position="395"/>
        <end position="602"/>
    </location>
</feature>
<dbReference type="AlphaFoldDB" id="A0A8H5YUH0"/>
<dbReference type="Pfam" id="PF07859">
    <property type="entry name" value="Abhydrolase_3"/>
    <property type="match status" value="1"/>
</dbReference>
<keyword evidence="5" id="KW-1185">Reference proteome</keyword>
<evidence type="ECO:0000259" key="1">
    <source>
        <dbReference type="Pfam" id="PF00144"/>
    </source>
</evidence>
<dbReference type="GO" id="GO:0016787">
    <property type="term" value="F:hydrolase activity"/>
    <property type="evidence" value="ECO:0007669"/>
    <property type="project" value="InterPro"/>
</dbReference>
<dbReference type="Gene3D" id="3.40.50.1820">
    <property type="entry name" value="alpha/beta hydrolase"/>
    <property type="match status" value="1"/>
</dbReference>
<gene>
    <name evidence="4" type="ORF">FGLOB1_1949</name>
</gene>
<dbReference type="InterPro" id="IPR001466">
    <property type="entry name" value="Beta-lactam-related"/>
</dbReference>
<dbReference type="Proteomes" id="UP000532311">
    <property type="component" value="Unassembled WGS sequence"/>
</dbReference>
<dbReference type="InterPro" id="IPR012338">
    <property type="entry name" value="Beta-lactam/transpept-like"/>
</dbReference>
<accession>A0A8H5YUH0</accession>
<dbReference type="InterPro" id="IPR029058">
    <property type="entry name" value="AB_hydrolase_fold"/>
</dbReference>
<sequence>MSVLSQGIQSKLRGIIDEYTTGGTECKIPGLVYTAFRNDGEPIFQHYSGLRAVTSESPMSEETVFFMASFTKLATSVACMQLVEQGKLRLDDADQVEAICPELRDVKVLTRNEEGKLELVEKVRRITLRMLLTHTAGFGYAFEDEKLAQFSRPIGFDDFSGEAIDTANRPLVNQPGETFQYGISMDWVGVIIERTYNKSLEEVFKENIFQPLGMDHVTFHPSAEDKSNLAYMHRRSPSGKLSTTDHFYRRPLLAQDGEKVPCAGGHGCFGRPVEFGRIISLLLNNGLDAKSGVRLLKAKTVNDMFTDQIPDKPRFSNLSVPVAKPELANPTPLTPMPDDHTEGWGLSFSINHFPESTGRAAGSASWEGLANLFWFADRKNNIGGIIASQILPYGDGLSVASGVLALVTFAFQSSTVLYKTVRSYKTQDANARALKNELNDLTGVLHSLLETVTNYPDLNFDCLELPLLRCGKTCEEYGKLIARCTKHSNGTRPSFRDWIGQQYLKGDITDFRDMLAGYKSTINIALANANITITAVTRNVIDEYKDMIDDTTADLQKHMQRLDERARSLAVPPAENVESDSTDWLALFEEKESTRKGLQICTELSLHIEALESTSSENPQFSKQPSADKYIKSSLSSAKSSISTLESRLRSHGSEIDKRMDAMKLKTDLSEDDINELAQLRETKESIHQCMNVVAHAGEDLAKERANVFEDITMADNAYGITVSTVKDLVFARRVNVQGQARYVGGQIDEASYNATITALTDLDRGSVHYGGRDTSSVSSKDEVANKAMISRAFLDRHGPGVKLEPSGTIYQGRSHWAGFRTWRTTQARFSPFTLYAYYIAKADEQSSEERDAQFNAFINVLHSIKSDIFDPFTITRTYYESAGVQIGVDILVPRHLKSQSPSVIVRIHGGFLITGSSLFPAWFSKWVLDFAEEQDAVIVSPNYRLLPEVKGRDIIHDMRNFWNWVHSGGPSRHLAAIGQHKPQLNHIRTLLVGESAGFVRPKAIIALYPMVDMKAAHFTKYYDKSIVGVPNYPNEDVDKFLSATVVKPAITETDPPVRLDSAMAVVHNGRYLELLGQDPDLFVLERIKNMALTSSNYEKSLFPPLFLLHGEEDTAVPVDGTRKLVDCLRRFDPSTQIQLAIRPGDHGFDFKATIDEPWLREGLDFVVGPWLDSKSLM</sequence>
<dbReference type="SUPFAM" id="SSF53474">
    <property type="entry name" value="alpha/beta-Hydrolases"/>
    <property type="match status" value="1"/>
</dbReference>
<dbReference type="PANTHER" id="PTHR43283:SF3">
    <property type="entry name" value="BETA-LACTAMASE FAMILY PROTEIN (AFU_ORTHOLOGUE AFUA_5G07500)"/>
    <property type="match status" value="1"/>
</dbReference>
<proteinExistence type="predicted"/>
<dbReference type="InterPro" id="IPR013094">
    <property type="entry name" value="AB_hydrolase_3"/>
</dbReference>
<reference evidence="4 5" key="1">
    <citation type="submission" date="2020-05" db="EMBL/GenBank/DDBJ databases">
        <title>Identification and distribution of gene clusters putatively required for synthesis of sphingolipid metabolism inhibitors in phylogenetically diverse species of the filamentous fungus Fusarium.</title>
        <authorList>
            <person name="Kim H.-S."/>
            <person name="Busman M."/>
            <person name="Brown D.W."/>
            <person name="Divon H."/>
            <person name="Uhlig S."/>
            <person name="Proctor R.H."/>
        </authorList>
    </citation>
    <scope>NUCLEOTIDE SEQUENCE [LARGE SCALE GENOMIC DNA]</scope>
    <source>
        <strain evidence="4 5">NRRL 26131</strain>
    </source>
</reference>
<dbReference type="InterPro" id="IPR050789">
    <property type="entry name" value="Diverse_Enzym_Activities"/>
</dbReference>